<dbReference type="EMBL" id="JARKHS020023275">
    <property type="protein sequence ID" value="KAK8768930.1"/>
    <property type="molecule type" value="Genomic_DNA"/>
</dbReference>
<dbReference type="Proteomes" id="UP001321473">
    <property type="component" value="Unassembled WGS sequence"/>
</dbReference>
<keyword evidence="3" id="KW-1185">Reference proteome</keyword>
<dbReference type="GO" id="GO:0003677">
    <property type="term" value="F:DNA binding"/>
    <property type="evidence" value="ECO:0007669"/>
    <property type="project" value="TreeGrafter"/>
</dbReference>
<dbReference type="Pfam" id="PF03184">
    <property type="entry name" value="DDE_1"/>
    <property type="match status" value="1"/>
</dbReference>
<dbReference type="PANTHER" id="PTHR19303">
    <property type="entry name" value="TRANSPOSON"/>
    <property type="match status" value="1"/>
</dbReference>
<sequence length="176" mass="19662">MTSEIIRSWLQELNRRSSAKECKVLLIVDNCTAHCNASNLKAIRLVFLPPNTTAALQLMDQGVIQHVKKRYCKQVLERMRLCMERKQQYDITLLSAIHILAHVLVNTPPEVVSNCFKHSGFVWPETSQSLESATPEEDDDGAFIDLLPTEVPLADNVAIDDGVIVAGQLSDDEMTS</sequence>
<evidence type="ECO:0000313" key="2">
    <source>
        <dbReference type="EMBL" id="KAK8768930.1"/>
    </source>
</evidence>
<gene>
    <name evidence="2" type="ORF">V5799_014606</name>
</gene>
<accession>A0AAQ4E2J0</accession>
<dbReference type="AlphaFoldDB" id="A0AAQ4E2J0"/>
<evidence type="ECO:0000313" key="3">
    <source>
        <dbReference type="Proteomes" id="UP001321473"/>
    </source>
</evidence>
<name>A0AAQ4E2J0_AMBAM</name>
<dbReference type="PANTHER" id="PTHR19303:SF73">
    <property type="entry name" value="PROTEIN PDC2"/>
    <property type="match status" value="1"/>
</dbReference>
<reference evidence="2 3" key="1">
    <citation type="journal article" date="2023" name="Arcadia Sci">
        <title>De novo assembly of a long-read Amblyomma americanum tick genome.</title>
        <authorList>
            <person name="Chou S."/>
            <person name="Poskanzer K.E."/>
            <person name="Rollins M."/>
            <person name="Thuy-Boun P.S."/>
        </authorList>
    </citation>
    <scope>NUCLEOTIDE SEQUENCE [LARGE SCALE GENOMIC DNA]</scope>
    <source>
        <strain evidence="2">F_SG_1</strain>
        <tissue evidence="2">Salivary glands</tissue>
    </source>
</reference>
<evidence type="ECO:0000259" key="1">
    <source>
        <dbReference type="Pfam" id="PF03184"/>
    </source>
</evidence>
<proteinExistence type="predicted"/>
<protein>
    <recommendedName>
        <fullName evidence="1">DDE-1 domain-containing protein</fullName>
    </recommendedName>
</protein>
<organism evidence="2 3">
    <name type="scientific">Amblyomma americanum</name>
    <name type="common">Lone star tick</name>
    <dbReference type="NCBI Taxonomy" id="6943"/>
    <lineage>
        <taxon>Eukaryota</taxon>
        <taxon>Metazoa</taxon>
        <taxon>Ecdysozoa</taxon>
        <taxon>Arthropoda</taxon>
        <taxon>Chelicerata</taxon>
        <taxon>Arachnida</taxon>
        <taxon>Acari</taxon>
        <taxon>Parasitiformes</taxon>
        <taxon>Ixodida</taxon>
        <taxon>Ixodoidea</taxon>
        <taxon>Ixodidae</taxon>
        <taxon>Amblyomminae</taxon>
        <taxon>Amblyomma</taxon>
    </lineage>
</organism>
<dbReference type="GO" id="GO:0005634">
    <property type="term" value="C:nucleus"/>
    <property type="evidence" value="ECO:0007669"/>
    <property type="project" value="TreeGrafter"/>
</dbReference>
<feature type="domain" description="DDE-1" evidence="1">
    <location>
        <begin position="1"/>
        <end position="116"/>
    </location>
</feature>
<comment type="caution">
    <text evidence="2">The sequence shown here is derived from an EMBL/GenBank/DDBJ whole genome shotgun (WGS) entry which is preliminary data.</text>
</comment>
<dbReference type="InterPro" id="IPR050863">
    <property type="entry name" value="CenT-Element_Derived"/>
</dbReference>
<dbReference type="InterPro" id="IPR004875">
    <property type="entry name" value="DDE_SF_endonuclease_dom"/>
</dbReference>